<protein>
    <recommendedName>
        <fullName evidence="2">histidine kinase</fullName>
        <ecNumber evidence="2">2.7.13.3</ecNumber>
    </recommendedName>
</protein>
<keyword evidence="5" id="KW-0547">Nucleotide-binding</keyword>
<keyword evidence="8" id="KW-0902">Two-component regulatory system</keyword>
<evidence type="ECO:0000256" key="1">
    <source>
        <dbReference type="ARBA" id="ARBA00000085"/>
    </source>
</evidence>
<dbReference type="EMBL" id="JBHLWN010000077">
    <property type="protein sequence ID" value="MFC0214785.1"/>
    <property type="molecule type" value="Genomic_DNA"/>
</dbReference>
<evidence type="ECO:0000256" key="6">
    <source>
        <dbReference type="ARBA" id="ARBA00022777"/>
    </source>
</evidence>
<reference evidence="11 12" key="1">
    <citation type="submission" date="2024-09" db="EMBL/GenBank/DDBJ databases">
        <authorList>
            <person name="Sun Q."/>
            <person name="Mori K."/>
        </authorList>
    </citation>
    <scope>NUCLEOTIDE SEQUENCE [LARGE SCALE GENOMIC DNA]</scope>
    <source>
        <strain evidence="11 12">CCM 7759</strain>
    </source>
</reference>
<feature type="transmembrane region" description="Helical" evidence="9">
    <location>
        <begin position="166"/>
        <end position="187"/>
    </location>
</feature>
<comment type="caution">
    <text evidence="11">The sequence shown here is derived from an EMBL/GenBank/DDBJ whole genome shotgun (WGS) entry which is preliminary data.</text>
</comment>
<dbReference type="EC" id="2.7.13.3" evidence="2"/>
<keyword evidence="7" id="KW-0067">ATP-binding</keyword>
<dbReference type="InterPro" id="IPR005467">
    <property type="entry name" value="His_kinase_dom"/>
</dbReference>
<evidence type="ECO:0000256" key="2">
    <source>
        <dbReference type="ARBA" id="ARBA00012438"/>
    </source>
</evidence>
<organism evidence="11 12">
    <name type="scientific">Paenibacillus chartarius</name>
    <dbReference type="NCBI Taxonomy" id="747481"/>
    <lineage>
        <taxon>Bacteria</taxon>
        <taxon>Bacillati</taxon>
        <taxon>Bacillota</taxon>
        <taxon>Bacilli</taxon>
        <taxon>Bacillales</taxon>
        <taxon>Paenibacillaceae</taxon>
        <taxon>Paenibacillus</taxon>
    </lineage>
</organism>
<dbReference type="InterPro" id="IPR036890">
    <property type="entry name" value="HATPase_C_sf"/>
</dbReference>
<feature type="transmembrane region" description="Helical" evidence="9">
    <location>
        <begin position="232"/>
        <end position="253"/>
    </location>
</feature>
<dbReference type="Pfam" id="PF02518">
    <property type="entry name" value="HATPase_c"/>
    <property type="match status" value="1"/>
</dbReference>
<evidence type="ECO:0000313" key="12">
    <source>
        <dbReference type="Proteomes" id="UP001589776"/>
    </source>
</evidence>
<dbReference type="InterPro" id="IPR036097">
    <property type="entry name" value="HisK_dim/P_sf"/>
</dbReference>
<dbReference type="SMART" id="SM00091">
    <property type="entry name" value="PAS"/>
    <property type="match status" value="1"/>
</dbReference>
<feature type="transmembrane region" description="Helical" evidence="9">
    <location>
        <begin position="28"/>
        <end position="48"/>
    </location>
</feature>
<feature type="domain" description="Histidine kinase" evidence="10">
    <location>
        <begin position="448"/>
        <end position="662"/>
    </location>
</feature>
<feature type="transmembrane region" description="Helical" evidence="9">
    <location>
        <begin position="207"/>
        <end position="225"/>
    </location>
</feature>
<keyword evidence="3" id="KW-0597">Phosphoprotein</keyword>
<keyword evidence="9" id="KW-0472">Membrane</keyword>
<evidence type="ECO:0000256" key="5">
    <source>
        <dbReference type="ARBA" id="ARBA00022741"/>
    </source>
</evidence>
<evidence type="ECO:0000256" key="7">
    <source>
        <dbReference type="ARBA" id="ARBA00022840"/>
    </source>
</evidence>
<keyword evidence="12" id="KW-1185">Reference proteome</keyword>
<keyword evidence="6" id="KW-0418">Kinase</keyword>
<dbReference type="CDD" id="cd00082">
    <property type="entry name" value="HisKA"/>
    <property type="match status" value="1"/>
</dbReference>
<evidence type="ECO:0000256" key="8">
    <source>
        <dbReference type="ARBA" id="ARBA00023012"/>
    </source>
</evidence>
<dbReference type="InterPro" id="IPR004358">
    <property type="entry name" value="Sig_transdc_His_kin-like_C"/>
</dbReference>
<feature type="transmembrane region" description="Helical" evidence="9">
    <location>
        <begin position="90"/>
        <end position="114"/>
    </location>
</feature>
<dbReference type="InterPro" id="IPR003594">
    <property type="entry name" value="HATPase_dom"/>
</dbReference>
<dbReference type="InterPro" id="IPR000014">
    <property type="entry name" value="PAS"/>
</dbReference>
<name>A0ABV6DQ56_9BACL</name>
<keyword evidence="9" id="KW-1133">Transmembrane helix</keyword>
<evidence type="ECO:0000256" key="9">
    <source>
        <dbReference type="SAM" id="Phobius"/>
    </source>
</evidence>
<dbReference type="RefSeq" id="WP_377472198.1">
    <property type="nucleotide sequence ID" value="NZ_JBHLWN010000077.1"/>
</dbReference>
<comment type="catalytic activity">
    <reaction evidence="1">
        <text>ATP + protein L-histidine = ADP + protein N-phospho-L-histidine.</text>
        <dbReference type="EC" id="2.7.13.3"/>
    </reaction>
</comment>
<accession>A0ABV6DQ56</accession>
<dbReference type="Gene3D" id="3.30.565.10">
    <property type="entry name" value="Histidine kinase-like ATPase, C-terminal domain"/>
    <property type="match status" value="1"/>
</dbReference>
<dbReference type="SMART" id="SM00387">
    <property type="entry name" value="HATPase_c"/>
    <property type="match status" value="1"/>
</dbReference>
<dbReference type="InterPro" id="IPR033424">
    <property type="entry name" value="MASE4"/>
</dbReference>
<dbReference type="SUPFAM" id="SSF47384">
    <property type="entry name" value="Homodimeric domain of signal transducing histidine kinase"/>
    <property type="match status" value="1"/>
</dbReference>
<dbReference type="PANTHER" id="PTHR43711:SF1">
    <property type="entry name" value="HISTIDINE KINASE 1"/>
    <property type="match status" value="1"/>
</dbReference>
<dbReference type="Proteomes" id="UP001589776">
    <property type="component" value="Unassembled WGS sequence"/>
</dbReference>
<dbReference type="Pfam" id="PF00512">
    <property type="entry name" value="HisKA"/>
    <property type="match status" value="1"/>
</dbReference>
<sequence length="663" mass="74720">MSQPLQDDAASHIPFHLHNRPASARERIAAAVAAIVLLLVVGATLPFSQHVLPAVVPFLPIFSTIVFVLDLATAYLLFSEFRVSRRLPQGLLAGAYLYSAFITVLHILMFPGVFSETGLLHAGSQSAVWLWVLWHIGYPCMLLLYALTERFGGRPLSARQAARWTLFIISGVVLLVAASALLVIAGINRLPILIHNDIYNLWSLRGAGIVVWMLNVLAVIVLWRLPTRKSSIGLWLIIAALAFMLDVTLSLFSGARYSVGWYMARVISMVSAGLVMCKMLMELRTLYYQAQLLYEDRKRKLARLALLNEQLLLDQKHIHSLLESTREGMMMCDTRGHILFVNSRCEMIVHQACEVGEKFDDWLERLRPRLSPYEPLRSSLMAVRDGKARQAHERVILVVGAETKYIEFYAVQVETDAGPDAAGDRLIVISDRTEEGRLNERKMEFVSIISHELRTPLTSILGFVEILSTRELEREKQLKYLTTVYKEAARLSGMLNDFLDLQRMEAGHHSYDFHVVEVGELIRDVAEQWDDRQHSFIRMQLPEQPVYVHADADKLRQVLHNLISNAIKYAPDSKVTDLRLQVQGSAAFIHVQDYGLGIPDDAKPHMFTKFYRVDNTDRRKIGGTGLGLAIVKEIVEAHGGTVRFESELGKGSTFIVTLPCMAL</sequence>
<dbReference type="PANTHER" id="PTHR43711">
    <property type="entry name" value="TWO-COMPONENT HISTIDINE KINASE"/>
    <property type="match status" value="1"/>
</dbReference>
<feature type="transmembrane region" description="Helical" evidence="9">
    <location>
        <begin position="126"/>
        <end position="145"/>
    </location>
</feature>
<dbReference type="Pfam" id="PF17158">
    <property type="entry name" value="MASE4"/>
    <property type="match status" value="1"/>
</dbReference>
<dbReference type="InterPro" id="IPR003661">
    <property type="entry name" value="HisK_dim/P_dom"/>
</dbReference>
<dbReference type="PRINTS" id="PR00344">
    <property type="entry name" value="BCTRLSENSOR"/>
</dbReference>
<dbReference type="Gene3D" id="1.10.287.130">
    <property type="match status" value="1"/>
</dbReference>
<dbReference type="Gene3D" id="3.30.450.20">
    <property type="entry name" value="PAS domain"/>
    <property type="match status" value="1"/>
</dbReference>
<keyword evidence="9" id="KW-0812">Transmembrane</keyword>
<dbReference type="InterPro" id="IPR050736">
    <property type="entry name" value="Sensor_HK_Regulatory"/>
</dbReference>
<dbReference type="PROSITE" id="PS50109">
    <property type="entry name" value="HIS_KIN"/>
    <property type="match status" value="1"/>
</dbReference>
<dbReference type="SMART" id="SM00388">
    <property type="entry name" value="HisKA"/>
    <property type="match status" value="1"/>
</dbReference>
<evidence type="ECO:0000256" key="3">
    <source>
        <dbReference type="ARBA" id="ARBA00022553"/>
    </source>
</evidence>
<dbReference type="SUPFAM" id="SSF55874">
    <property type="entry name" value="ATPase domain of HSP90 chaperone/DNA topoisomerase II/histidine kinase"/>
    <property type="match status" value="1"/>
</dbReference>
<keyword evidence="4" id="KW-0808">Transferase</keyword>
<proteinExistence type="predicted"/>
<evidence type="ECO:0000313" key="11">
    <source>
        <dbReference type="EMBL" id="MFC0214785.1"/>
    </source>
</evidence>
<evidence type="ECO:0000259" key="10">
    <source>
        <dbReference type="PROSITE" id="PS50109"/>
    </source>
</evidence>
<gene>
    <name evidence="11" type="ORF">ACFFK0_20465</name>
</gene>
<feature type="transmembrane region" description="Helical" evidence="9">
    <location>
        <begin position="54"/>
        <end position="78"/>
    </location>
</feature>
<evidence type="ECO:0000256" key="4">
    <source>
        <dbReference type="ARBA" id="ARBA00022679"/>
    </source>
</evidence>
<dbReference type="CDD" id="cd16922">
    <property type="entry name" value="HATPase_EvgS-ArcB-TorS-like"/>
    <property type="match status" value="1"/>
</dbReference>